<dbReference type="STRING" id="574376.BAMA_12475"/>
<dbReference type="SUPFAM" id="SSF101386">
    <property type="entry name" value="all-alpha NTP pyrophosphatases"/>
    <property type="match status" value="1"/>
</dbReference>
<dbReference type="RefSeq" id="WP_034643081.1">
    <property type="nucleotide sequence ID" value="NZ_CBCSJC010000001.1"/>
</dbReference>
<protein>
    <submittedName>
        <fullName evidence="1">dUTPase</fullName>
    </submittedName>
</protein>
<dbReference type="OrthoDB" id="2891386at2"/>
<name>A0A073JR55_9BACI</name>
<sequence>MINKAIDLSELFQMQKVLDDDIKVKHKENYKRHDAMYNKVFALKNEVNEAWNTTNAFKMWSEKFEQPKESFLEEMVDILHFWLSVAMDFKLQKQLQIIKIPKHKVNCFNKAFYHIDKNVNHLVGKVEYKDSQGAKNPLLIIMDVFLKIIERAGFTWDDVVAMYKEKNEENFKRLASGY</sequence>
<gene>
    <name evidence="1" type="ORF">BAMA_12475</name>
</gene>
<accession>A0A073JR55</accession>
<dbReference type="Proteomes" id="UP000027822">
    <property type="component" value="Unassembled WGS sequence"/>
</dbReference>
<dbReference type="CDD" id="cd11527">
    <property type="entry name" value="NTP-PPase_dUTPase"/>
    <property type="match status" value="1"/>
</dbReference>
<dbReference type="InterPro" id="IPR016947">
    <property type="entry name" value="UCP030140"/>
</dbReference>
<dbReference type="InterPro" id="IPR014871">
    <property type="entry name" value="dUTPase/dCTP_pyrophosphatase"/>
</dbReference>
<dbReference type="AlphaFoldDB" id="A0A073JR55"/>
<evidence type="ECO:0000313" key="2">
    <source>
        <dbReference type="Proteomes" id="UP000027822"/>
    </source>
</evidence>
<proteinExistence type="predicted"/>
<dbReference type="eggNOG" id="COG4508">
    <property type="taxonomic scope" value="Bacteria"/>
</dbReference>
<comment type="caution">
    <text evidence="1">The sequence shown here is derived from an EMBL/GenBank/DDBJ whole genome shotgun (WGS) entry which is preliminary data.</text>
</comment>
<reference evidence="1 2" key="1">
    <citation type="submission" date="2014-06" db="EMBL/GenBank/DDBJ databases">
        <title>Draft genome sequence of Bacillus manliponensis JCM 15802 (MCCC 1A00708).</title>
        <authorList>
            <person name="Lai Q."/>
            <person name="Liu Y."/>
            <person name="Shao Z."/>
        </authorList>
    </citation>
    <scope>NUCLEOTIDE SEQUENCE [LARGE SCALE GENOMIC DNA]</scope>
    <source>
        <strain evidence="1 2">JCM 15802</strain>
    </source>
</reference>
<dbReference type="PIRSF" id="PIRSF030140">
    <property type="entry name" value="UCP030140"/>
    <property type="match status" value="1"/>
</dbReference>
<dbReference type="EMBL" id="JOTN01000026">
    <property type="protein sequence ID" value="KEK17549.1"/>
    <property type="molecule type" value="Genomic_DNA"/>
</dbReference>
<keyword evidence="2" id="KW-1185">Reference proteome</keyword>
<evidence type="ECO:0000313" key="1">
    <source>
        <dbReference type="EMBL" id="KEK17549.1"/>
    </source>
</evidence>
<dbReference type="Gene3D" id="1.10.4010.10">
    <property type="entry name" value="Type II deoxyuridine triphosphatase"/>
    <property type="match status" value="1"/>
</dbReference>
<dbReference type="Pfam" id="PF08761">
    <property type="entry name" value="dUTPase_2"/>
    <property type="match status" value="1"/>
</dbReference>
<organism evidence="1 2">
    <name type="scientific">Bacillus manliponensis</name>
    <dbReference type="NCBI Taxonomy" id="574376"/>
    <lineage>
        <taxon>Bacteria</taxon>
        <taxon>Bacillati</taxon>
        <taxon>Bacillota</taxon>
        <taxon>Bacilli</taxon>
        <taxon>Bacillales</taxon>
        <taxon>Bacillaceae</taxon>
        <taxon>Bacillus</taxon>
        <taxon>Bacillus cereus group</taxon>
    </lineage>
</organism>